<evidence type="ECO:0000256" key="5">
    <source>
        <dbReference type="HAMAP-Rule" id="MF_00651"/>
    </source>
</evidence>
<evidence type="ECO:0000313" key="7">
    <source>
        <dbReference type="EMBL" id="AGR40890.1"/>
    </source>
</evidence>
<dbReference type="HOGENOM" id="CLU_098240_2_0_14"/>
<dbReference type="InterPro" id="IPR012337">
    <property type="entry name" value="RNaseH-like_sf"/>
</dbReference>
<dbReference type="Gene3D" id="3.30.420.140">
    <property type="entry name" value="YqgF/RNase H-like domain"/>
    <property type="match status" value="1"/>
</dbReference>
<dbReference type="Pfam" id="PF03652">
    <property type="entry name" value="RuvX"/>
    <property type="match status" value="1"/>
</dbReference>
<evidence type="ECO:0000256" key="2">
    <source>
        <dbReference type="ARBA" id="ARBA00022517"/>
    </source>
</evidence>
<dbReference type="InterPro" id="IPR006641">
    <property type="entry name" value="YqgF/RNaseH-like_dom"/>
</dbReference>
<dbReference type="NCBIfam" id="TIGR00250">
    <property type="entry name" value="RNAse_H_YqgF"/>
    <property type="match status" value="1"/>
</dbReference>
<dbReference type="PANTHER" id="PTHR33317">
    <property type="entry name" value="POLYNUCLEOTIDYL TRANSFERASE, RIBONUCLEASE H-LIKE SUPERFAMILY PROTEIN"/>
    <property type="match status" value="1"/>
</dbReference>
<organism evidence="7 8">
    <name type="scientific">Spiroplasma taiwanense CT-1</name>
    <dbReference type="NCBI Taxonomy" id="1276220"/>
    <lineage>
        <taxon>Bacteria</taxon>
        <taxon>Bacillati</taxon>
        <taxon>Mycoplasmatota</taxon>
        <taxon>Mollicutes</taxon>
        <taxon>Entomoplasmatales</taxon>
        <taxon>Spiroplasmataceae</taxon>
        <taxon>Spiroplasma</taxon>
    </lineage>
</organism>
<keyword evidence="2 5" id="KW-0690">Ribosome biogenesis</keyword>
<gene>
    <name evidence="7" type="primary">yrrK</name>
    <name evidence="7" type="ORF">STAIW_v1c02130</name>
</gene>
<keyword evidence="1 5" id="KW-0963">Cytoplasm</keyword>
<dbReference type="HAMAP" id="MF_00651">
    <property type="entry name" value="Nuclease_YqgF"/>
    <property type="match status" value="1"/>
</dbReference>
<dbReference type="OrthoDB" id="9796140at2"/>
<keyword evidence="3 5" id="KW-0540">Nuclease</keyword>
<evidence type="ECO:0000313" key="8">
    <source>
        <dbReference type="Proteomes" id="UP000014984"/>
    </source>
</evidence>
<evidence type="ECO:0000256" key="1">
    <source>
        <dbReference type="ARBA" id="ARBA00022490"/>
    </source>
</evidence>
<reference evidence="7 8" key="1">
    <citation type="journal article" date="2013" name="Genome Biol. Evol.">
        <title>Comparison of metabolic capacities and inference of gene content evolution in mosquito-associated Spiroplasma diminutum and S. taiwanense.</title>
        <authorList>
            <person name="Lo W.S."/>
            <person name="Ku C."/>
            <person name="Chen L.L."/>
            <person name="Chang T.H."/>
            <person name="Kuo C.H."/>
        </authorList>
    </citation>
    <scope>NUCLEOTIDE SEQUENCE [LARGE SCALE GENOMIC DNA]</scope>
    <source>
        <strain evidence="7">CT-1</strain>
    </source>
</reference>
<name>S5MGA2_9MOLU</name>
<evidence type="ECO:0000256" key="3">
    <source>
        <dbReference type="ARBA" id="ARBA00022722"/>
    </source>
</evidence>
<dbReference type="CDD" id="cd16964">
    <property type="entry name" value="YqgF"/>
    <property type="match status" value="1"/>
</dbReference>
<evidence type="ECO:0000259" key="6">
    <source>
        <dbReference type="SMART" id="SM00732"/>
    </source>
</evidence>
<dbReference type="EMBL" id="CP005074">
    <property type="protein sequence ID" value="AGR40890.1"/>
    <property type="molecule type" value="Genomic_DNA"/>
</dbReference>
<evidence type="ECO:0000256" key="4">
    <source>
        <dbReference type="ARBA" id="ARBA00022801"/>
    </source>
</evidence>
<keyword evidence="4 5" id="KW-0378">Hydrolase</keyword>
<comment type="function">
    <text evidence="5">Could be a nuclease involved in processing of the 5'-end of pre-16S rRNA.</text>
</comment>
<dbReference type="InterPro" id="IPR037027">
    <property type="entry name" value="YqgF/RNaseH-like_dom_sf"/>
</dbReference>
<dbReference type="GO" id="GO:0004518">
    <property type="term" value="F:nuclease activity"/>
    <property type="evidence" value="ECO:0007669"/>
    <property type="project" value="UniProtKB-KW"/>
</dbReference>
<accession>S5MGA2</accession>
<dbReference type="Proteomes" id="UP000014984">
    <property type="component" value="Chromosome"/>
</dbReference>
<dbReference type="STRING" id="1276220.STAIW_v1c02130"/>
<dbReference type="KEGG" id="stai:STAIW_v1c02130"/>
<keyword evidence="8" id="KW-1185">Reference proteome</keyword>
<dbReference type="GO" id="GO:0005829">
    <property type="term" value="C:cytosol"/>
    <property type="evidence" value="ECO:0007669"/>
    <property type="project" value="TreeGrafter"/>
</dbReference>
<sequence>MAKYVGLDLGSKTIGIAVSEGYFANSKETIKFLENDFNQAVNLLNSFLKKETFEKVIIGYPKNMDGTIGHRVEMVENFIDIAVRKNVFSLNDIIKVDERLTTKMAKSIMISANLSRQKQKENKDQFAAKLILETFLNTIK</sequence>
<dbReference type="eggNOG" id="COG0816">
    <property type="taxonomic scope" value="Bacteria"/>
</dbReference>
<dbReference type="AlphaFoldDB" id="S5MGA2"/>
<comment type="subcellular location">
    <subcellularLocation>
        <location evidence="5">Cytoplasm</location>
    </subcellularLocation>
</comment>
<dbReference type="GO" id="GO:0000967">
    <property type="term" value="P:rRNA 5'-end processing"/>
    <property type="evidence" value="ECO:0007669"/>
    <property type="project" value="UniProtKB-UniRule"/>
</dbReference>
<comment type="similarity">
    <text evidence="5">Belongs to the YqgF HJR family.</text>
</comment>
<dbReference type="EC" id="3.1.-.-" evidence="5"/>
<dbReference type="GO" id="GO:0016788">
    <property type="term" value="F:hydrolase activity, acting on ester bonds"/>
    <property type="evidence" value="ECO:0007669"/>
    <property type="project" value="UniProtKB-UniRule"/>
</dbReference>
<protein>
    <recommendedName>
        <fullName evidence="5">Putative pre-16S rRNA nuclease</fullName>
        <ecNumber evidence="5">3.1.-.-</ecNumber>
    </recommendedName>
</protein>
<dbReference type="RefSeq" id="WP_020834029.1">
    <property type="nucleotide sequence ID" value="NC_021846.1"/>
</dbReference>
<dbReference type="PATRIC" id="fig|1276220.3.peg.216"/>
<dbReference type="SUPFAM" id="SSF53098">
    <property type="entry name" value="Ribonuclease H-like"/>
    <property type="match status" value="1"/>
</dbReference>
<dbReference type="InterPro" id="IPR005227">
    <property type="entry name" value="YqgF"/>
</dbReference>
<dbReference type="PANTHER" id="PTHR33317:SF4">
    <property type="entry name" value="POLYNUCLEOTIDYL TRANSFERASE, RIBONUCLEASE H-LIKE SUPERFAMILY PROTEIN"/>
    <property type="match status" value="1"/>
</dbReference>
<proteinExistence type="inferred from homology"/>
<feature type="domain" description="YqgF/RNase H-like" evidence="6">
    <location>
        <begin position="2"/>
        <end position="105"/>
    </location>
</feature>
<dbReference type="SMART" id="SM00732">
    <property type="entry name" value="YqgFc"/>
    <property type="match status" value="1"/>
</dbReference>